<dbReference type="SUPFAM" id="SSF57845">
    <property type="entry name" value="B-box zinc-binding domain"/>
    <property type="match status" value="1"/>
</dbReference>
<reference evidence="6" key="3">
    <citation type="submission" date="2025-09" db="UniProtKB">
        <authorList>
            <consortium name="Ensembl"/>
        </authorList>
    </citation>
    <scope>IDENTIFICATION</scope>
</reference>
<evidence type="ECO:0000313" key="6">
    <source>
        <dbReference type="Ensembl" id="ENSECRP00000003150.1"/>
    </source>
</evidence>
<protein>
    <recommendedName>
        <fullName evidence="5">RING-type domain-containing protein</fullName>
    </recommendedName>
</protein>
<dbReference type="InterPro" id="IPR013083">
    <property type="entry name" value="Znf_RING/FYVE/PHD"/>
</dbReference>
<dbReference type="Pfam" id="PF00643">
    <property type="entry name" value="zf-B_box"/>
    <property type="match status" value="1"/>
</dbReference>
<keyword evidence="2 4" id="KW-0863">Zinc-finger</keyword>
<dbReference type="Pfam" id="PF13445">
    <property type="entry name" value="zf-RING_UBOX"/>
    <property type="match status" value="1"/>
</dbReference>
<dbReference type="Gene3D" id="4.10.830.40">
    <property type="match status" value="1"/>
</dbReference>
<sequence length="205" mass="23872">MSDSELFALRQWNCSVCLYTMTDPVTLPCGHNFCQNCITRSWNLEPDKCPLCREFLPTRPALRINTLIKEYLEKIKNKEIIIFASQTYAAHGNVECDFCTLNKYRAVKTCQTCPASLCQDHFDTHSTIDAFKNHRLTDLDPNLLNKLCVNHKKILNVFCKEDQMYICVEFGLYEHNTHEKLEIMELEMDIEEKQVSGVWCLTEMS</sequence>
<dbReference type="Gene3D" id="3.30.160.60">
    <property type="entry name" value="Classic Zinc Finger"/>
    <property type="match status" value="1"/>
</dbReference>
<dbReference type="Gene3D" id="3.30.40.10">
    <property type="entry name" value="Zinc/RING finger domain, C3HC4 (zinc finger)"/>
    <property type="match status" value="1"/>
</dbReference>
<dbReference type="InterPro" id="IPR027370">
    <property type="entry name" value="Znf-RING_euk"/>
</dbReference>
<dbReference type="SUPFAM" id="SSF57850">
    <property type="entry name" value="RING/U-box"/>
    <property type="match status" value="1"/>
</dbReference>
<reference evidence="6" key="1">
    <citation type="submission" date="2021-06" db="EMBL/GenBank/DDBJ databases">
        <authorList>
            <consortium name="Wellcome Sanger Institute Data Sharing"/>
        </authorList>
    </citation>
    <scope>NUCLEOTIDE SEQUENCE [LARGE SCALE GENOMIC DNA]</scope>
</reference>
<keyword evidence="1" id="KW-0479">Metal-binding</keyword>
<dbReference type="PROSITE" id="PS00518">
    <property type="entry name" value="ZF_RING_1"/>
    <property type="match status" value="1"/>
</dbReference>
<dbReference type="GO" id="GO:0008270">
    <property type="term" value="F:zinc ion binding"/>
    <property type="evidence" value="ECO:0007669"/>
    <property type="project" value="UniProtKB-KW"/>
</dbReference>
<dbReference type="PANTHER" id="PTHR25465:SF5">
    <property type="entry name" value="E3 UBIQUITIN_ISG15 LIGASE TRIM25-RELATED"/>
    <property type="match status" value="1"/>
</dbReference>
<dbReference type="InterPro" id="IPR051051">
    <property type="entry name" value="E3_ubiq-ligase_TRIM/RNF"/>
</dbReference>
<evidence type="ECO:0000256" key="1">
    <source>
        <dbReference type="ARBA" id="ARBA00022723"/>
    </source>
</evidence>
<evidence type="ECO:0000313" key="7">
    <source>
        <dbReference type="Proteomes" id="UP000694620"/>
    </source>
</evidence>
<dbReference type="AlphaFoldDB" id="A0A8C4X405"/>
<dbReference type="PROSITE" id="PS50089">
    <property type="entry name" value="ZF_RING_2"/>
    <property type="match status" value="1"/>
</dbReference>
<evidence type="ECO:0000256" key="3">
    <source>
        <dbReference type="ARBA" id="ARBA00022833"/>
    </source>
</evidence>
<evidence type="ECO:0000256" key="4">
    <source>
        <dbReference type="PROSITE-ProRule" id="PRU00175"/>
    </source>
</evidence>
<feature type="domain" description="RING-type" evidence="5">
    <location>
        <begin position="14"/>
        <end position="53"/>
    </location>
</feature>
<keyword evidence="3" id="KW-0862">Zinc</keyword>
<evidence type="ECO:0000256" key="2">
    <source>
        <dbReference type="ARBA" id="ARBA00022771"/>
    </source>
</evidence>
<dbReference type="Ensembl" id="ENSECRT00000003203.1">
    <property type="protein sequence ID" value="ENSECRP00000003150.1"/>
    <property type="gene ID" value="ENSECRG00000002148.1"/>
</dbReference>
<dbReference type="SMART" id="SM00184">
    <property type="entry name" value="RING"/>
    <property type="match status" value="1"/>
</dbReference>
<dbReference type="InterPro" id="IPR000315">
    <property type="entry name" value="Znf_B-box"/>
</dbReference>
<reference evidence="6" key="2">
    <citation type="submission" date="2025-08" db="UniProtKB">
        <authorList>
            <consortium name="Ensembl"/>
        </authorList>
    </citation>
    <scope>IDENTIFICATION</scope>
</reference>
<dbReference type="PANTHER" id="PTHR25465">
    <property type="entry name" value="B-BOX DOMAIN CONTAINING"/>
    <property type="match status" value="1"/>
</dbReference>
<accession>A0A8C4X405</accession>
<dbReference type="Proteomes" id="UP000694620">
    <property type="component" value="Chromosome 5"/>
</dbReference>
<name>A0A8C4X405_ERPCA</name>
<evidence type="ECO:0000259" key="5">
    <source>
        <dbReference type="PROSITE" id="PS50089"/>
    </source>
</evidence>
<organism evidence="6 7">
    <name type="scientific">Erpetoichthys calabaricus</name>
    <name type="common">Rope fish</name>
    <name type="synonym">Calamoichthys calabaricus</name>
    <dbReference type="NCBI Taxonomy" id="27687"/>
    <lineage>
        <taxon>Eukaryota</taxon>
        <taxon>Metazoa</taxon>
        <taxon>Chordata</taxon>
        <taxon>Craniata</taxon>
        <taxon>Vertebrata</taxon>
        <taxon>Euteleostomi</taxon>
        <taxon>Actinopterygii</taxon>
        <taxon>Polypteriformes</taxon>
        <taxon>Polypteridae</taxon>
        <taxon>Erpetoichthys</taxon>
    </lineage>
</organism>
<dbReference type="GeneTree" id="ENSGT01150000286950"/>
<dbReference type="InterPro" id="IPR017907">
    <property type="entry name" value="Znf_RING_CS"/>
</dbReference>
<proteinExistence type="predicted"/>
<dbReference type="InterPro" id="IPR001841">
    <property type="entry name" value="Znf_RING"/>
</dbReference>
<keyword evidence="7" id="KW-1185">Reference proteome</keyword>